<evidence type="ECO:0000313" key="1">
    <source>
        <dbReference type="EMBL" id="SQA99028.1"/>
    </source>
</evidence>
<dbReference type="EMBL" id="UAVU01000003">
    <property type="protein sequence ID" value="SQA99028.1"/>
    <property type="molecule type" value="Genomic_DNA"/>
</dbReference>
<organism evidence="1 2">
    <name type="scientific">Cedecea neteri</name>
    <dbReference type="NCBI Taxonomy" id="158822"/>
    <lineage>
        <taxon>Bacteria</taxon>
        <taxon>Pseudomonadati</taxon>
        <taxon>Pseudomonadota</taxon>
        <taxon>Gammaproteobacteria</taxon>
        <taxon>Enterobacterales</taxon>
        <taxon>Enterobacteriaceae</taxon>
        <taxon>Cedecea</taxon>
    </lineage>
</organism>
<evidence type="ECO:0000313" key="2">
    <source>
        <dbReference type="Proteomes" id="UP000251197"/>
    </source>
</evidence>
<protein>
    <submittedName>
        <fullName evidence="1">Putative mutase</fullName>
    </submittedName>
</protein>
<reference evidence="1 2" key="1">
    <citation type="submission" date="2018-06" db="EMBL/GenBank/DDBJ databases">
        <authorList>
            <consortium name="Pathogen Informatics"/>
            <person name="Doyle S."/>
        </authorList>
    </citation>
    <scope>NUCLEOTIDE SEQUENCE [LARGE SCALE GENOMIC DNA]</scope>
    <source>
        <strain evidence="1 2">NCTC12120</strain>
    </source>
</reference>
<dbReference type="AlphaFoldDB" id="A0A2X2T3T4"/>
<dbReference type="Proteomes" id="UP000251197">
    <property type="component" value="Unassembled WGS sequence"/>
</dbReference>
<gene>
    <name evidence="1" type="primary">yhfW_2</name>
    <name evidence="1" type="ORF">NCTC12120_02928</name>
</gene>
<sequence length="60" mass="6559">MGDNLEADLGQVFNISGNLSAIPFEQVRAIGEAVRRCVKVGRVIAFGGLLESKRTADRRR</sequence>
<proteinExistence type="predicted"/>
<accession>A0A2X2T3T4</accession>
<name>A0A2X2T3T4_9ENTR</name>